<evidence type="ECO:0000259" key="2">
    <source>
        <dbReference type="Pfam" id="PF09588"/>
    </source>
</evidence>
<dbReference type="InterPro" id="IPR011335">
    <property type="entry name" value="Restrct_endonuc-II-like"/>
</dbReference>
<feature type="region of interest" description="Disordered" evidence="1">
    <location>
        <begin position="434"/>
        <end position="469"/>
    </location>
</feature>
<proteinExistence type="predicted"/>
<evidence type="ECO:0000256" key="1">
    <source>
        <dbReference type="SAM" id="MobiDB-lite"/>
    </source>
</evidence>
<comment type="caution">
    <text evidence="3">The sequence shown here is derived from an EMBL/GenBank/DDBJ whole genome shotgun (WGS) entry which is preliminary data.</text>
</comment>
<evidence type="ECO:0000313" key="3">
    <source>
        <dbReference type="EMBL" id="CAG2203958.1"/>
    </source>
</evidence>
<dbReference type="InterPro" id="IPR011604">
    <property type="entry name" value="PDDEXK-like_dom_sf"/>
</dbReference>
<gene>
    <name evidence="3" type="ORF">MEDL_18424</name>
</gene>
<name>A0A8S3R894_MYTED</name>
<protein>
    <recommendedName>
        <fullName evidence="2">YqaJ viral recombinase domain-containing protein</fullName>
    </recommendedName>
</protein>
<dbReference type="OrthoDB" id="6178516at2759"/>
<dbReference type="Gene3D" id="3.90.320.10">
    <property type="match status" value="1"/>
</dbReference>
<dbReference type="InterPro" id="IPR051703">
    <property type="entry name" value="NF-kappa-B_Signaling_Reg"/>
</dbReference>
<organism evidence="3 4">
    <name type="scientific">Mytilus edulis</name>
    <name type="common">Blue mussel</name>
    <dbReference type="NCBI Taxonomy" id="6550"/>
    <lineage>
        <taxon>Eukaryota</taxon>
        <taxon>Metazoa</taxon>
        <taxon>Spiralia</taxon>
        <taxon>Lophotrochozoa</taxon>
        <taxon>Mollusca</taxon>
        <taxon>Bivalvia</taxon>
        <taxon>Autobranchia</taxon>
        <taxon>Pteriomorphia</taxon>
        <taxon>Mytilida</taxon>
        <taxon>Mytiloidea</taxon>
        <taxon>Mytilidae</taxon>
        <taxon>Mytilinae</taxon>
        <taxon>Mytilus</taxon>
    </lineage>
</organism>
<dbReference type="SUPFAM" id="SSF52980">
    <property type="entry name" value="Restriction endonuclease-like"/>
    <property type="match status" value="1"/>
</dbReference>
<dbReference type="Pfam" id="PF09588">
    <property type="entry name" value="YqaJ"/>
    <property type="match status" value="1"/>
</dbReference>
<dbReference type="Proteomes" id="UP000683360">
    <property type="component" value="Unassembled WGS sequence"/>
</dbReference>
<dbReference type="InterPro" id="IPR019080">
    <property type="entry name" value="YqaJ_viral_recombinase"/>
</dbReference>
<sequence length="1686" mass="192789">MWNIRRLCRPSNIPIALVDNQPHLPAYDFSEKGWLLAPGVNLIISDMNEIEHNGKTRFTVADATISVTFSQCARSAYSNFIQQQFQIHYIRYDNGVEGIRKDNQFRCPHNICRIAPYVPNLNSTNESPDDFCPRAQLNKLFESVGLISLQSVGQSKEQSTRDVNLTWNTIQEQLPEFIHNYVGADLEDNVRKEADKTYIRNLLKSIKGQEKPNKKSMPIPLYVQMQGNLKLKIRKKQTFHPHYLDMVYLRIQKLNLSTHTLLPNATVRDFQDGVNDWLKNDHSCQCTKTTVDITHICGGTRKYSPRQFVTPEPIIIPFEVNGSPWATFTDKLKINNISYELVAQIYGNGGHFCDSLRHNNKWFLYDGLKEYHSAGHGLRLQGGTAKILNRVDIFTGIYDLALLPEIASPRDQKYTGIRERGNWYVDENNIKKKTPSLKKKEGKRKDLTTDDEETQGPSNLNDHKKTIRRTKRKCSQLKFLGRRISHEWIEEDNNSKWYSGTVTGVLTETDGTDVAEYEVSYDGDDEPHIIDHLLEDYRIESCNTCFIIYYKCPNKNFKIIPAEIKKDNKFIIPQCESCTLNVCNISSELLSPVKKKCGTESEQNDTESISLTQKLSSVSIKDNSHILVNSGNDSANDHESMVTSSKMSTKHTQTEDSAVINLNETNTNDQVLLKEILQLVPTVLENLKSCNKQDMYVKFHTLINENKLPMNNIAFLLFSDVVEWFSKSNTHAMRYSQDVKQFWKVGHELFKGKFLRFMAGWKNQGQEAKGHTKPEESVINFAVPDRKYLDSTELSHKLKNIQPGILDEMIELIYADSCCLSKTFKLCVDGKKINHGAQNQVYGDVNLWGYEGPPTLQDCKDKLSIDKKLVEDFTEILNKIEKRDIYDLNHTPEHLKNDISRVAKQMICNLSQRLRKLRTVKQSKVIALEKLKVTCINDAMKAKYSYALSAIKTFIFKLDLCISRLLRVIDSIGHATSVCNGVQTFYNKGDACDLSIQQNYVCLTGLKVEGDIQNLNTSLIKQRSDEWHSIRKTAKVTGSTAHQALGLSGLKKLQEHFEYVFHQKDRPDFSEDAQKRMKYGTDNEINAIGTLVSKILPIFYPNFSFVEEGCEVVCDKDETFLIVSPDGSARYFNSENYKPSDAVALAIEIKCPYPNKLYTTPVYYKMPWYYVIQVLSEMYVLNASSLLFLCYSTDSTTVCVANFDEELWNEILAKLKTIYGTEKPVMPKKLPDELKTIKEKIKTYCDNKVQFLAEIPSCQVSRECKHEHSSVESEKIGRNCHTSCLDSVKPQTKHDVTTLQMTTIEINSCLDQAYSLERHLASEVLIFLISDLDRIHEREKQHSTPVGFSMKGYSLTSSVMRKMIDDTLQRCYLNGLYTPVVSFDGQWSQLAVRSSNGYPLTILQLQKDVFRESKKMSKSEIVRSIKNTNIVKAKSLNELIEQTLVEQKFRKNEEHNNFYSLVVSQNNRQDSRLYKTSPNVLKFLKSKISLNEESTEVEEEEATSKTVLDALPPQIAETVDENMISEIDSVCINLKQHTCTHISVDMTDSLNDIFEDNLSEKITESMEVDVSDPIDTSATSTELNDSPMSFLTASDFERMLSALVLDKKVSAIKWQSLKVEDFANYFELHDGIGKKFTRHELQICVRTISQKLKTESIQFTLSWPKAKLIELLFQCVSSPLSLQKSC</sequence>
<keyword evidence="4" id="KW-1185">Reference proteome</keyword>
<dbReference type="PANTHER" id="PTHR46609:SF8">
    <property type="entry name" value="YQAJ VIRAL RECOMBINASE DOMAIN-CONTAINING PROTEIN"/>
    <property type="match status" value="1"/>
</dbReference>
<dbReference type="EMBL" id="CAJPWZ010000932">
    <property type="protein sequence ID" value="CAG2203958.1"/>
    <property type="molecule type" value="Genomic_DNA"/>
</dbReference>
<feature type="domain" description="YqaJ viral recombinase" evidence="2">
    <location>
        <begin position="1026"/>
        <end position="1180"/>
    </location>
</feature>
<reference evidence="3" key="1">
    <citation type="submission" date="2021-03" db="EMBL/GenBank/DDBJ databases">
        <authorList>
            <person name="Bekaert M."/>
        </authorList>
    </citation>
    <scope>NUCLEOTIDE SEQUENCE</scope>
</reference>
<evidence type="ECO:0000313" key="4">
    <source>
        <dbReference type="Proteomes" id="UP000683360"/>
    </source>
</evidence>
<dbReference type="GO" id="GO:0006281">
    <property type="term" value="P:DNA repair"/>
    <property type="evidence" value="ECO:0007669"/>
    <property type="project" value="UniProtKB-ARBA"/>
</dbReference>
<dbReference type="PANTHER" id="PTHR46609">
    <property type="entry name" value="EXONUCLEASE, PHAGE-TYPE/RECB, C-TERMINAL DOMAIN-CONTAINING PROTEIN"/>
    <property type="match status" value="1"/>
</dbReference>
<accession>A0A8S3R894</accession>